<protein>
    <submittedName>
        <fullName evidence="2">Uncharacterized protein</fullName>
    </submittedName>
</protein>
<reference evidence="2 3" key="1">
    <citation type="submission" date="2019-10" db="EMBL/GenBank/DDBJ databases">
        <title>Paraburkholderia sp. isolated from nodules of Mimosa pudica from Brazilian Atlantic Forest soils.</title>
        <authorList>
            <person name="Paulitsch F."/>
            <person name="Hungria M."/>
            <person name="Dall'Agnol R."/>
        </authorList>
    </citation>
    <scope>NUCLEOTIDE SEQUENCE [LARGE SCALE GENOMIC DNA]</scope>
    <source>
        <strain evidence="2 3">CNPSo 3157</strain>
    </source>
</reference>
<comment type="caution">
    <text evidence="2">The sequence shown here is derived from an EMBL/GenBank/DDBJ whole genome shotgun (WGS) entry which is preliminary data.</text>
</comment>
<dbReference type="EMBL" id="WHNP01000025">
    <property type="protein sequence ID" value="MPW20058.1"/>
    <property type="molecule type" value="Genomic_DNA"/>
</dbReference>
<gene>
    <name evidence="2" type="ORF">GCT13_24990</name>
</gene>
<feature type="region of interest" description="Disordered" evidence="1">
    <location>
        <begin position="89"/>
        <end position="112"/>
    </location>
</feature>
<dbReference type="RefSeq" id="WP_152762650.1">
    <property type="nucleotide sequence ID" value="NZ_WHNP01000025.1"/>
</dbReference>
<evidence type="ECO:0000256" key="1">
    <source>
        <dbReference type="SAM" id="MobiDB-lite"/>
    </source>
</evidence>
<evidence type="ECO:0000313" key="3">
    <source>
        <dbReference type="Proteomes" id="UP000484381"/>
    </source>
</evidence>
<proteinExistence type="predicted"/>
<keyword evidence="3" id="KW-1185">Reference proteome</keyword>
<accession>A0A7X1NDM9</accession>
<dbReference type="AlphaFoldDB" id="A0A7X1NDM9"/>
<organism evidence="2 3">
    <name type="scientific">Paraburkholderia franconis</name>
    <dbReference type="NCBI Taxonomy" id="2654983"/>
    <lineage>
        <taxon>Bacteria</taxon>
        <taxon>Pseudomonadati</taxon>
        <taxon>Pseudomonadota</taxon>
        <taxon>Betaproteobacteria</taxon>
        <taxon>Burkholderiales</taxon>
        <taxon>Burkholderiaceae</taxon>
        <taxon>Paraburkholderia</taxon>
    </lineage>
</organism>
<dbReference type="Proteomes" id="UP000484381">
    <property type="component" value="Unassembled WGS sequence"/>
</dbReference>
<name>A0A7X1NDM9_9BURK</name>
<sequence>MNADKPRNDVPLDAMVDMLTGQLAVYESMLFALIATHERPHILERTFEGISESATANALPLEVSEMTLEAQHEFQLRLAGVLGSALKRRADLGHRQPRPASANDSEQNARNK</sequence>
<evidence type="ECO:0000313" key="2">
    <source>
        <dbReference type="EMBL" id="MPW20058.1"/>
    </source>
</evidence>